<protein>
    <submittedName>
        <fullName evidence="2">Uncharacterized protein</fullName>
    </submittedName>
</protein>
<dbReference type="RefSeq" id="WP_024126120.1">
    <property type="nucleotide sequence ID" value="NC_023282.1"/>
</dbReference>
<dbReference type="EMBL" id="KF602047">
    <property type="protein sequence ID" value="AHE38738.1"/>
    <property type="molecule type" value="Genomic_DNA"/>
</dbReference>
<dbReference type="AlphaFoldDB" id="V9Z3P2"/>
<geneLocation type="plasmid" evidence="2">
    <name>pFRL2</name>
</geneLocation>
<proteinExistence type="predicted"/>
<evidence type="ECO:0000256" key="1">
    <source>
        <dbReference type="SAM" id="Phobius"/>
    </source>
</evidence>
<feature type="transmembrane region" description="Helical" evidence="1">
    <location>
        <begin position="41"/>
        <end position="62"/>
    </location>
</feature>
<keyword evidence="1" id="KW-0812">Transmembrane</keyword>
<evidence type="ECO:0000313" key="2">
    <source>
        <dbReference type="EMBL" id="AHE38738.1"/>
    </source>
</evidence>
<keyword evidence="1" id="KW-0472">Membrane</keyword>
<keyword evidence="1" id="KW-1133">Transmembrane helix</keyword>
<name>V9Z3P2_9ACTN</name>
<reference evidence="2" key="1">
    <citation type="submission" date="2013-09" db="EMBL/GenBank/DDBJ databases">
        <title>Complete nucleotide sequence of Streptomyces linear plasmid pFRL2.</title>
        <authorList>
            <person name="Chen Z."/>
            <person name="Fang P."/>
            <person name="Qin Z."/>
        </authorList>
    </citation>
    <scope>NUCLEOTIDE SEQUENCE</scope>
    <source>
        <plasmid evidence="2">pFRL2</plasmid>
    </source>
</reference>
<keyword evidence="2" id="KW-0614">Plasmid</keyword>
<gene>
    <name evidence="2" type="ORF">pFRL2_63c</name>
</gene>
<sequence length="94" mass="9983">MTDNRHLVTDAHGRSTDLTTNLPVTGCRCGGRGPLPKSRHWAKAAVVITVILTAGLVVSVLLLAVRDIVVAVAGSSVTGFLFKVLFASSDRRDR</sequence>
<organism evidence="2">
    <name type="scientific">Streptomyces sp. FR1</name>
    <dbReference type="NCBI Taxonomy" id="349971"/>
    <lineage>
        <taxon>Bacteria</taxon>
        <taxon>Bacillati</taxon>
        <taxon>Actinomycetota</taxon>
        <taxon>Actinomycetes</taxon>
        <taxon>Kitasatosporales</taxon>
        <taxon>Streptomycetaceae</taxon>
        <taxon>Streptomyces</taxon>
    </lineage>
</organism>
<feature type="transmembrane region" description="Helical" evidence="1">
    <location>
        <begin position="68"/>
        <end position="86"/>
    </location>
</feature>
<accession>V9Z3P2</accession>